<dbReference type="PANTHER" id="PTHR10794">
    <property type="entry name" value="ABHYDROLASE DOMAIN-CONTAINING PROTEIN"/>
    <property type="match status" value="1"/>
</dbReference>
<dbReference type="SUPFAM" id="SSF53474">
    <property type="entry name" value="alpha/beta-Hydrolases"/>
    <property type="match status" value="1"/>
</dbReference>
<evidence type="ECO:0000256" key="3">
    <source>
        <dbReference type="ARBA" id="ARBA00022801"/>
    </source>
</evidence>
<proteinExistence type="inferred from homology"/>
<dbReference type="Proteomes" id="UP000242258">
    <property type="component" value="Unassembled WGS sequence"/>
</dbReference>
<keyword evidence="7" id="KW-1185">Reference proteome</keyword>
<keyword evidence="2" id="KW-0719">Serine esterase</keyword>
<dbReference type="InterPro" id="IPR000073">
    <property type="entry name" value="AB_hydrolase_1"/>
</dbReference>
<dbReference type="Gene3D" id="3.40.50.1820">
    <property type="entry name" value="alpha/beta hydrolase"/>
    <property type="match status" value="1"/>
</dbReference>
<comment type="caution">
    <text evidence="6">The sequence shown here is derived from an EMBL/GenBank/DDBJ whole genome shotgun (WGS) entry which is preliminary data.</text>
</comment>
<dbReference type="InterPro" id="IPR000952">
    <property type="entry name" value="AB_hydrolase_4_CS"/>
</dbReference>
<dbReference type="PANTHER" id="PTHR10794:SF94">
    <property type="entry name" value="ESTERASE YHET-RELATED"/>
    <property type="match status" value="1"/>
</dbReference>
<dbReference type="PIRSF" id="PIRSF005211">
    <property type="entry name" value="Ab_hydro_YheT"/>
    <property type="match status" value="1"/>
</dbReference>
<organism evidence="6 7">
    <name type="scientific">Rheinheimera salexigens</name>
    <dbReference type="NCBI Taxonomy" id="1628148"/>
    <lineage>
        <taxon>Bacteria</taxon>
        <taxon>Pseudomonadati</taxon>
        <taxon>Pseudomonadota</taxon>
        <taxon>Gammaproteobacteria</taxon>
        <taxon>Chromatiales</taxon>
        <taxon>Chromatiaceae</taxon>
        <taxon>Rheinheimera</taxon>
    </lineage>
</organism>
<dbReference type="InterPro" id="IPR012020">
    <property type="entry name" value="ABHD4"/>
</dbReference>
<dbReference type="GO" id="GO:0034338">
    <property type="term" value="F:short-chain carboxylesterase activity"/>
    <property type="evidence" value="ECO:0007669"/>
    <property type="project" value="TreeGrafter"/>
</dbReference>
<evidence type="ECO:0000313" key="7">
    <source>
        <dbReference type="Proteomes" id="UP000242258"/>
    </source>
</evidence>
<dbReference type="STRING" id="1628148.BI198_00350"/>
<comment type="similarity">
    <text evidence="1">Belongs to the AB hydrolase superfamily. AB hydrolase 4 family.</text>
</comment>
<feature type="domain" description="AB hydrolase-1" evidence="5">
    <location>
        <begin position="68"/>
        <end position="307"/>
    </location>
</feature>
<dbReference type="RefSeq" id="WP_070047752.1">
    <property type="nucleotide sequence ID" value="NZ_CBCSDO010000011.1"/>
</dbReference>
<keyword evidence="3 6" id="KW-0378">Hydrolase</keyword>
<dbReference type="OrthoDB" id="332676at2"/>
<name>A0A1E7Q1W0_9GAMM</name>
<evidence type="ECO:0000256" key="1">
    <source>
        <dbReference type="ARBA" id="ARBA00010884"/>
    </source>
</evidence>
<feature type="active site" description="Charge relay system" evidence="4">
    <location>
        <position position="304"/>
    </location>
</feature>
<feature type="active site" description="Charge relay system" evidence="4">
    <location>
        <position position="148"/>
    </location>
</feature>
<dbReference type="GO" id="GO:0047372">
    <property type="term" value="F:monoacylglycerol lipase activity"/>
    <property type="evidence" value="ECO:0007669"/>
    <property type="project" value="TreeGrafter"/>
</dbReference>
<accession>A0A1E7Q1W0</accession>
<sequence>MQAQIRPVISSSFTPAWWLKHAHLQTIFAKYLSPKLKQKTVAEIFPLADGDEIQLNWMQPSRIASDAPLVVLLHGLAGDINSHYIQAMLAQCRHLRWPAVLMHFRGCNGQPNKLPRAYHSGDTADFSAVITEISQRFPEQKLVAIGYSLGANVLLKYCGEQTTANPLATAVAVCPPLDLSACASRINQGSSRIYQRYLLGRLKRSTALKLKQFPEFPIPLTLKKLSTLRNIEQFDDSFTAPIHGFSSAQDYYQKASGKAFLQHISIPTLIIHAKDDPFLSDAVIPTAEELNHYIHYELSQGGGHVGFVCGNIFKPKFWLTQRIPTFIREQLSNDNSVPAT</sequence>
<reference evidence="7" key="1">
    <citation type="submission" date="2016-09" db="EMBL/GenBank/DDBJ databases">
        <authorList>
            <person name="Wan X."/>
            <person name="Hou S."/>
        </authorList>
    </citation>
    <scope>NUCLEOTIDE SEQUENCE [LARGE SCALE GENOMIC DNA]</scope>
    <source>
        <strain evidence="7">KH87</strain>
    </source>
</reference>
<evidence type="ECO:0000256" key="2">
    <source>
        <dbReference type="ARBA" id="ARBA00022487"/>
    </source>
</evidence>
<dbReference type="EMBL" id="MKEK01000001">
    <property type="protein sequence ID" value="OEY68185.1"/>
    <property type="molecule type" value="Genomic_DNA"/>
</dbReference>
<dbReference type="AlphaFoldDB" id="A0A1E7Q1W0"/>
<evidence type="ECO:0000259" key="5">
    <source>
        <dbReference type="Pfam" id="PF00561"/>
    </source>
</evidence>
<evidence type="ECO:0000313" key="6">
    <source>
        <dbReference type="EMBL" id="OEY68185.1"/>
    </source>
</evidence>
<dbReference type="NCBIfam" id="NF008218">
    <property type="entry name" value="PRK10985.1"/>
    <property type="match status" value="1"/>
</dbReference>
<dbReference type="InterPro" id="IPR050960">
    <property type="entry name" value="AB_hydrolase_4_sf"/>
</dbReference>
<feature type="active site" description="Charge relay system" evidence="4">
    <location>
        <position position="276"/>
    </location>
</feature>
<dbReference type="PROSITE" id="PS01133">
    <property type="entry name" value="UPF0017"/>
    <property type="match status" value="1"/>
</dbReference>
<dbReference type="Pfam" id="PF00561">
    <property type="entry name" value="Abhydrolase_1"/>
    <property type="match status" value="1"/>
</dbReference>
<protein>
    <submittedName>
        <fullName evidence="6">Alpha/beta hydrolase</fullName>
    </submittedName>
</protein>
<evidence type="ECO:0000256" key="4">
    <source>
        <dbReference type="PIRSR" id="PIRSR005211-1"/>
    </source>
</evidence>
<gene>
    <name evidence="6" type="ORF">BI198_00350</name>
</gene>
<dbReference type="InterPro" id="IPR029058">
    <property type="entry name" value="AB_hydrolase_fold"/>
</dbReference>